<dbReference type="GO" id="GO:0009236">
    <property type="term" value="P:cobalamin biosynthetic process"/>
    <property type="evidence" value="ECO:0007669"/>
    <property type="project" value="InterPro"/>
</dbReference>
<name>A0A0H1RBR2_9HYPH</name>
<dbReference type="Gene3D" id="3.30.420.180">
    <property type="entry name" value="CobE/GbiG C-terminal domain"/>
    <property type="match status" value="1"/>
</dbReference>
<dbReference type="Proteomes" id="UP000035489">
    <property type="component" value="Unassembled WGS sequence"/>
</dbReference>
<dbReference type="PATRIC" id="fig|1225564.3.peg.3701"/>
<dbReference type="EMBL" id="LCYG01000033">
    <property type="protein sequence ID" value="KLK92479.1"/>
    <property type="molecule type" value="Genomic_DNA"/>
</dbReference>
<dbReference type="PANTHER" id="PTHR37477:SF1">
    <property type="entry name" value="COBALT-PRECORRIN-5A HYDROLASE"/>
    <property type="match status" value="1"/>
</dbReference>
<dbReference type="InterPro" id="IPR002750">
    <property type="entry name" value="CobE/GbiG_C"/>
</dbReference>
<proteinExistence type="predicted"/>
<accession>A0A0H1RBR2</accession>
<sequence>MGGDEAMIVAGVGFRRSADASEIVMLVEQALARAAVKDESLTQLATIEALAFLSAFNEAAHRLAVTPVSVTEQALIAAALRGSTNSARSMAAHGVGSVAEAAALAAGGPQAELILERIASACVTCALARREIHS</sequence>
<dbReference type="SUPFAM" id="SSF159664">
    <property type="entry name" value="CobE/GbiG C-terminal domain-like"/>
    <property type="match status" value="1"/>
</dbReference>
<dbReference type="PANTHER" id="PTHR37477">
    <property type="entry name" value="COBALT-PRECORRIN-5A HYDROLASE"/>
    <property type="match status" value="1"/>
</dbReference>
<evidence type="ECO:0000313" key="2">
    <source>
        <dbReference type="EMBL" id="KLK92479.1"/>
    </source>
</evidence>
<feature type="domain" description="CobE/GbiG C-terminal" evidence="1">
    <location>
        <begin position="8"/>
        <end position="128"/>
    </location>
</feature>
<dbReference type="Pfam" id="PF01890">
    <property type="entry name" value="CbiG_C"/>
    <property type="match status" value="1"/>
</dbReference>
<organism evidence="2 3">
    <name type="scientific">Microvirga vignae</name>
    <dbReference type="NCBI Taxonomy" id="1225564"/>
    <lineage>
        <taxon>Bacteria</taxon>
        <taxon>Pseudomonadati</taxon>
        <taxon>Pseudomonadota</taxon>
        <taxon>Alphaproteobacteria</taxon>
        <taxon>Hyphomicrobiales</taxon>
        <taxon>Methylobacteriaceae</taxon>
        <taxon>Microvirga</taxon>
    </lineage>
</organism>
<dbReference type="STRING" id="1225564.AA309_14175"/>
<dbReference type="AlphaFoldDB" id="A0A0H1RBR2"/>
<gene>
    <name evidence="2" type="ORF">AA309_14175</name>
</gene>
<dbReference type="InterPro" id="IPR052553">
    <property type="entry name" value="CbiG_hydrolase"/>
</dbReference>
<evidence type="ECO:0000313" key="3">
    <source>
        <dbReference type="Proteomes" id="UP000035489"/>
    </source>
</evidence>
<protein>
    <recommendedName>
        <fullName evidence="1">CobE/GbiG C-terminal domain-containing protein</fullName>
    </recommendedName>
</protein>
<reference evidence="2 3" key="1">
    <citation type="submission" date="2015-05" db="EMBL/GenBank/DDBJ databases">
        <title>Draft genome sequence of Microvirga vignae strain BR3299, a novel nitrogen fixing bacteria isolated from Brazil semi-aired region.</title>
        <authorList>
            <person name="Zilli J.E."/>
            <person name="Passos S.R."/>
            <person name="Leite J."/>
            <person name="Baldani J.I."/>
            <person name="Xavier G.R."/>
            <person name="Rumjaneck N.G."/>
            <person name="Simoes-Araujo J.L."/>
        </authorList>
    </citation>
    <scope>NUCLEOTIDE SEQUENCE [LARGE SCALE GENOMIC DNA]</scope>
    <source>
        <strain evidence="2 3">BR3299</strain>
    </source>
</reference>
<evidence type="ECO:0000259" key="1">
    <source>
        <dbReference type="Pfam" id="PF01890"/>
    </source>
</evidence>
<dbReference type="InterPro" id="IPR036518">
    <property type="entry name" value="CobE/GbiG_C_sf"/>
</dbReference>
<keyword evidence="3" id="KW-1185">Reference proteome</keyword>
<comment type="caution">
    <text evidence="2">The sequence shown here is derived from an EMBL/GenBank/DDBJ whole genome shotgun (WGS) entry which is preliminary data.</text>
</comment>